<proteinExistence type="inferred from homology"/>
<dbReference type="EC" id="2.7.13.3" evidence="4"/>
<dbReference type="EMBL" id="JARJFB010000072">
    <property type="protein sequence ID" value="MEA0971034.1"/>
    <property type="molecule type" value="Genomic_DNA"/>
</dbReference>
<dbReference type="InterPro" id="IPR004358">
    <property type="entry name" value="Sig_transdc_His_kin-like_C"/>
</dbReference>
<dbReference type="Gene3D" id="3.30.565.10">
    <property type="entry name" value="Histidine kinase-like ATPase, C-terminal domain"/>
    <property type="match status" value="1"/>
</dbReference>
<dbReference type="InterPro" id="IPR003594">
    <property type="entry name" value="HATPase_dom"/>
</dbReference>
<evidence type="ECO:0000313" key="14">
    <source>
        <dbReference type="EMBL" id="MEA0971034.1"/>
    </source>
</evidence>
<dbReference type="InterPro" id="IPR001734">
    <property type="entry name" value="Na/solute_symporter"/>
</dbReference>
<evidence type="ECO:0000256" key="1">
    <source>
        <dbReference type="ARBA" id="ARBA00000085"/>
    </source>
</evidence>
<dbReference type="CDD" id="cd00082">
    <property type="entry name" value="HisKA"/>
    <property type="match status" value="1"/>
</dbReference>
<dbReference type="PROSITE" id="PS50283">
    <property type="entry name" value="NA_SOLUT_SYMP_3"/>
    <property type="match status" value="1"/>
</dbReference>
<dbReference type="PROSITE" id="PS50109">
    <property type="entry name" value="HIS_KIN"/>
    <property type="match status" value="1"/>
</dbReference>
<dbReference type="SMART" id="SM00387">
    <property type="entry name" value="HATPase_c"/>
    <property type="match status" value="1"/>
</dbReference>
<dbReference type="PANTHER" id="PTHR43711:SF31">
    <property type="entry name" value="HISTIDINE KINASE"/>
    <property type="match status" value="1"/>
</dbReference>
<keyword evidence="15" id="KW-1185">Reference proteome</keyword>
<accession>A0ABU5NCY2</accession>
<dbReference type="Pfam" id="PF00512">
    <property type="entry name" value="HisKA"/>
    <property type="match status" value="1"/>
</dbReference>
<evidence type="ECO:0000256" key="11">
    <source>
        <dbReference type="ARBA" id="ARBA00023136"/>
    </source>
</evidence>
<feature type="transmembrane region" description="Helical" evidence="12">
    <location>
        <begin position="6"/>
        <end position="28"/>
    </location>
</feature>
<dbReference type="InterPro" id="IPR038377">
    <property type="entry name" value="Na/Glc_symporter_sf"/>
</dbReference>
<dbReference type="SUPFAM" id="SSF47384">
    <property type="entry name" value="Homodimeric domain of signal transducing histidine kinase"/>
    <property type="match status" value="1"/>
</dbReference>
<evidence type="ECO:0000256" key="12">
    <source>
        <dbReference type="SAM" id="Phobius"/>
    </source>
</evidence>
<gene>
    <name evidence="14" type="ORF">Megvenef_01005</name>
</gene>
<feature type="transmembrane region" description="Helical" evidence="12">
    <location>
        <begin position="440"/>
        <end position="461"/>
    </location>
</feature>
<dbReference type="Gene3D" id="1.20.1730.10">
    <property type="entry name" value="Sodium/glucose cotransporter"/>
    <property type="match status" value="1"/>
</dbReference>
<feature type="transmembrane region" description="Helical" evidence="12">
    <location>
        <begin position="576"/>
        <end position="596"/>
    </location>
</feature>
<evidence type="ECO:0000259" key="13">
    <source>
        <dbReference type="PROSITE" id="PS50109"/>
    </source>
</evidence>
<keyword evidence="5" id="KW-0597">Phosphoprotein</keyword>
<protein>
    <recommendedName>
        <fullName evidence="4">histidine kinase</fullName>
        <ecNumber evidence="4">2.7.13.3</ecNumber>
    </recommendedName>
</protein>
<feature type="transmembrane region" description="Helical" evidence="12">
    <location>
        <begin position="182"/>
        <end position="202"/>
    </location>
</feature>
<name>A0ABU5NCY2_9RICK</name>
<feature type="transmembrane region" description="Helical" evidence="12">
    <location>
        <begin position="263"/>
        <end position="290"/>
    </location>
</feature>
<dbReference type="InterPro" id="IPR036890">
    <property type="entry name" value="HATPase_C_sf"/>
</dbReference>
<keyword evidence="6" id="KW-0808">Transferase</keyword>
<keyword evidence="9 12" id="KW-1133">Transmembrane helix</keyword>
<feature type="transmembrane region" description="Helical" evidence="12">
    <location>
        <begin position="310"/>
        <end position="336"/>
    </location>
</feature>
<evidence type="ECO:0000256" key="7">
    <source>
        <dbReference type="ARBA" id="ARBA00022692"/>
    </source>
</evidence>
<feature type="transmembrane region" description="Helical" evidence="12">
    <location>
        <begin position="623"/>
        <end position="642"/>
    </location>
</feature>
<comment type="catalytic activity">
    <reaction evidence="1">
        <text>ATP + protein L-histidine = ADP + protein N-phospho-L-histidine.</text>
        <dbReference type="EC" id="2.7.13.3"/>
    </reaction>
</comment>
<dbReference type="GO" id="GO:0016301">
    <property type="term" value="F:kinase activity"/>
    <property type="evidence" value="ECO:0007669"/>
    <property type="project" value="UniProtKB-KW"/>
</dbReference>
<feature type="transmembrane region" description="Helical" evidence="12">
    <location>
        <begin position="514"/>
        <end position="534"/>
    </location>
</feature>
<dbReference type="InterPro" id="IPR036097">
    <property type="entry name" value="HisK_dim/P_sf"/>
</dbReference>
<dbReference type="Gene3D" id="1.10.287.130">
    <property type="match status" value="1"/>
</dbReference>
<evidence type="ECO:0000256" key="6">
    <source>
        <dbReference type="ARBA" id="ARBA00022679"/>
    </source>
</evidence>
<feature type="transmembrane region" description="Helical" evidence="12">
    <location>
        <begin position="416"/>
        <end position="434"/>
    </location>
</feature>
<keyword evidence="8 14" id="KW-0418">Kinase</keyword>
<dbReference type="CDD" id="cd00075">
    <property type="entry name" value="HATPase"/>
    <property type="match status" value="1"/>
</dbReference>
<feature type="transmembrane region" description="Helical" evidence="12">
    <location>
        <begin position="72"/>
        <end position="94"/>
    </location>
</feature>
<comment type="subcellular location">
    <subcellularLocation>
        <location evidence="2">Membrane</location>
        <topology evidence="2">Multi-pass membrane protein</topology>
    </subcellularLocation>
</comment>
<dbReference type="Proteomes" id="UP001291687">
    <property type="component" value="Unassembled WGS sequence"/>
</dbReference>
<evidence type="ECO:0000256" key="3">
    <source>
        <dbReference type="ARBA" id="ARBA00006434"/>
    </source>
</evidence>
<comment type="caution">
    <text evidence="14">The sequence shown here is derived from an EMBL/GenBank/DDBJ whole genome shotgun (WGS) entry which is preliminary data.</text>
</comment>
<feature type="transmembrane region" description="Helical" evidence="12">
    <location>
        <begin position="144"/>
        <end position="170"/>
    </location>
</feature>
<evidence type="ECO:0000256" key="5">
    <source>
        <dbReference type="ARBA" id="ARBA00022553"/>
    </source>
</evidence>
<dbReference type="CDD" id="cd10322">
    <property type="entry name" value="SLC5sbd"/>
    <property type="match status" value="1"/>
</dbReference>
<dbReference type="PRINTS" id="PR00344">
    <property type="entry name" value="BCTRLSENSOR"/>
</dbReference>
<evidence type="ECO:0000256" key="2">
    <source>
        <dbReference type="ARBA" id="ARBA00004141"/>
    </source>
</evidence>
<feature type="transmembrane region" description="Helical" evidence="12">
    <location>
        <begin position="357"/>
        <end position="380"/>
    </location>
</feature>
<dbReference type="InterPro" id="IPR003661">
    <property type="entry name" value="HisK_dim/P_dom"/>
</dbReference>
<evidence type="ECO:0000313" key="15">
    <source>
        <dbReference type="Proteomes" id="UP001291687"/>
    </source>
</evidence>
<sequence>MNLGIDALIFTVFLIVTLVIGIFSSRGVKTIKQYAIGDRNFSTLTISATLIATWISGSAFLTDISEVYKGGLFYMVPGMLGDIFSCLIICYFLAPRMGEFLGTLSIADAMGNLYGQKVRFITSISSVFNCIGKLAAQFKVAATILQLFFGLSSFYATVASSLVLIIYSTFGGIKAVTFTDVIQFFTFGTVIPIIALIIWGNFNDPSVVFSTISQHELFDYTQLIDTSNYKFWGSIGLAFYFIIPSFNPAIFQRVSMAKDTTQVASSFFIATMVRLAISILFFWIGILLITNNPNLEPTQLLSYIIDNYTYIVGFKGLIAIGIIAMAMSTADSYLNAATVTLSYDIKKSFGYDITEKYNLYFSYICSTIIGVLAFILAFYMKGLLSIFLLVSNFYLPVVTVPFLLAILGFRSTAKAVLIGIIAGLCAVVTWRILWMESTGVDSVIPGMLANLVFLIGSHYLFKEPGGWVGIKDGGTFEIVKKERRKRWEYYINKIKTFDLLTFCQNNTPSNESAYSIFGIFCIIAVFSTMYSLPIEIRQQYSKIIEFIYHSVLLSSSAFLTYPIWPPTFRSDKFIAVFWIIGLFYILAFVGGLQVIISNFGQFQLMIFLLSMVVLAMLVRWHVALFLIVSGIVSSVYFFKWYTGIENFDTNFGTLQFKVTYLLLLVGGVLIAFFKPQQEHLKATEEKAAHWEGKAEELDVANKESWRLCDSIIEKMTIIEREFQNKEAKEGILKEKELYLQERIRLMKIEMLKNKDMKNEFIRNLPHETNTPLTVVLSLCDVLYSYYDNLDANKIKGVIKDIINSGDRLKTYVHGITDLSKLSSLTYELNKKPINLSKLIRERTILYKKIFSDETPTEFNLNISEAIVVSCDKYYMAQAIDNLISNAAIYGKGKPITINLSKISDNNIRFEITDQGIGIPQDELVTIFNTFTVSSKTKTPAGGRGIGLTLIEKIIKLHDGKIWAESDNYSGSSFYFTLPIK</sequence>
<evidence type="ECO:0000256" key="10">
    <source>
        <dbReference type="ARBA" id="ARBA00023012"/>
    </source>
</evidence>
<dbReference type="Pfam" id="PF00474">
    <property type="entry name" value="SSF"/>
    <property type="match status" value="1"/>
</dbReference>
<feature type="transmembrane region" description="Helical" evidence="12">
    <location>
        <begin position="231"/>
        <end position="251"/>
    </location>
</feature>
<comment type="similarity">
    <text evidence="3">Belongs to the sodium:solute symporter (SSF) (TC 2.A.21) family.</text>
</comment>
<feature type="transmembrane region" description="Helical" evidence="12">
    <location>
        <begin position="386"/>
        <end position="409"/>
    </location>
</feature>
<evidence type="ECO:0000256" key="8">
    <source>
        <dbReference type="ARBA" id="ARBA00022777"/>
    </source>
</evidence>
<feature type="transmembrane region" description="Helical" evidence="12">
    <location>
        <begin position="654"/>
        <end position="673"/>
    </location>
</feature>
<organism evidence="14 15">
    <name type="scientific">Candidatus Megaera venefica</name>
    <dbReference type="NCBI Taxonomy" id="2055910"/>
    <lineage>
        <taxon>Bacteria</taxon>
        <taxon>Pseudomonadati</taxon>
        <taxon>Pseudomonadota</taxon>
        <taxon>Alphaproteobacteria</taxon>
        <taxon>Rickettsiales</taxon>
        <taxon>Rickettsiaceae</taxon>
        <taxon>Candidatus Megaera</taxon>
    </lineage>
</organism>
<dbReference type="PANTHER" id="PTHR43711">
    <property type="entry name" value="TWO-COMPONENT HISTIDINE KINASE"/>
    <property type="match status" value="1"/>
</dbReference>
<dbReference type="Pfam" id="PF02518">
    <property type="entry name" value="HATPase_c"/>
    <property type="match status" value="1"/>
</dbReference>
<dbReference type="SUPFAM" id="SSF55874">
    <property type="entry name" value="ATPase domain of HSP90 chaperone/DNA topoisomerase II/histidine kinase"/>
    <property type="match status" value="1"/>
</dbReference>
<keyword evidence="7 12" id="KW-0812">Transmembrane</keyword>
<keyword evidence="10" id="KW-0902">Two-component regulatory system</keyword>
<feature type="domain" description="Histidine kinase" evidence="13">
    <location>
        <begin position="763"/>
        <end position="980"/>
    </location>
</feature>
<evidence type="ECO:0000256" key="4">
    <source>
        <dbReference type="ARBA" id="ARBA00012438"/>
    </source>
</evidence>
<dbReference type="SMART" id="SM00388">
    <property type="entry name" value="HisKA"/>
    <property type="match status" value="1"/>
</dbReference>
<reference evidence="14 15" key="1">
    <citation type="submission" date="2023-03" db="EMBL/GenBank/DDBJ databases">
        <title>Host association and intracellularity evolved multiple times independently in the Rickettsiales.</title>
        <authorList>
            <person name="Castelli M."/>
            <person name="Nardi T."/>
            <person name="Gammuto L."/>
            <person name="Bellinzona G."/>
            <person name="Sabaneyeva E."/>
            <person name="Potekhin A."/>
            <person name="Serra V."/>
            <person name="Petroni G."/>
            <person name="Sassera D."/>
        </authorList>
    </citation>
    <scope>NUCLEOTIDE SEQUENCE [LARGE SCALE GENOMIC DNA]</scope>
    <source>
        <strain evidence="14 15">Sr 2-6</strain>
    </source>
</reference>
<feature type="transmembrane region" description="Helical" evidence="12">
    <location>
        <begin position="40"/>
        <end position="60"/>
    </location>
</feature>
<dbReference type="InterPro" id="IPR005467">
    <property type="entry name" value="His_kinase_dom"/>
</dbReference>
<dbReference type="RefSeq" id="WP_322776934.1">
    <property type="nucleotide sequence ID" value="NZ_JARJFB010000072.1"/>
</dbReference>
<keyword evidence="11 12" id="KW-0472">Membrane</keyword>
<evidence type="ECO:0000256" key="9">
    <source>
        <dbReference type="ARBA" id="ARBA00022989"/>
    </source>
</evidence>
<dbReference type="InterPro" id="IPR050736">
    <property type="entry name" value="Sensor_HK_Regulatory"/>
</dbReference>